<dbReference type="Gene3D" id="1.20.144.10">
    <property type="entry name" value="Phosphatidic acid phosphatase type 2/haloperoxidase"/>
    <property type="match status" value="1"/>
</dbReference>
<feature type="domain" description="RTR1-type" evidence="3">
    <location>
        <begin position="69"/>
        <end position="162"/>
    </location>
</feature>
<evidence type="ECO:0000259" key="3">
    <source>
        <dbReference type="PROSITE" id="PS51479"/>
    </source>
</evidence>
<evidence type="ECO:0000256" key="2">
    <source>
        <dbReference type="SAM" id="Phobius"/>
    </source>
</evidence>
<keyword evidence="2" id="KW-1133">Transmembrane helix</keyword>
<comment type="similarity">
    <text evidence="1">Belongs to the RPAP2 family.</text>
</comment>
<feature type="transmembrane region" description="Helical" evidence="2">
    <location>
        <begin position="231"/>
        <end position="250"/>
    </location>
</feature>
<evidence type="ECO:0000313" key="4">
    <source>
        <dbReference type="EMBL" id="TIB37624.1"/>
    </source>
</evidence>
<evidence type="ECO:0000256" key="1">
    <source>
        <dbReference type="PROSITE-ProRule" id="PRU00812"/>
    </source>
</evidence>
<dbReference type="EMBL" id="SPOI01000095">
    <property type="protein sequence ID" value="TIB37624.1"/>
    <property type="molecule type" value="Genomic_DNA"/>
</dbReference>
<sequence>MSSSHPLKLDVVDDELRREKRGKQLATAAVDTMNDVRAIERAKKAQDLVELKLTMKMTDGALSLSEFKHSLPLLSAASLARIEHERHLADLCAYPTCSNRPRGAYGSARDTLRIDRISLSVYSQKNSTDIAFCGSVCQQRAQWARTRCVGKVESDTSLLVDRNPHQRVKLLEEWGFIHPAISSNTPLLPPPPTPPTPRITMLMHAFDGVMKHTNKIVTAACILTLITHPCFSSIYAMAGAGIAALIAKTLKRFIIHPRPYPSCKHNGMPSTHSTVAGWLFVNLLSSGSAVHPALRVAGLLYLSAIPISRITLGLHSCVQVSCGAALGVVLALGAIYFRQFVFGVY</sequence>
<dbReference type="Proteomes" id="UP000310689">
    <property type="component" value="Unassembled WGS sequence"/>
</dbReference>
<dbReference type="Gene3D" id="1.25.40.820">
    <property type="match status" value="1"/>
</dbReference>
<dbReference type="InterPro" id="IPR036938">
    <property type="entry name" value="PAP2/HPO_sf"/>
</dbReference>
<comment type="caution">
    <text evidence="4">The sequence shown here is derived from an EMBL/GenBank/DDBJ whole genome shotgun (WGS) entry which is preliminary data.</text>
</comment>
<dbReference type="InterPro" id="IPR007308">
    <property type="entry name" value="Rtr1/RPAP2_dom"/>
</dbReference>
<evidence type="ECO:0000313" key="5">
    <source>
        <dbReference type="Proteomes" id="UP000310689"/>
    </source>
</evidence>
<dbReference type="AlphaFoldDB" id="A0A4V4M5K9"/>
<organism evidence="4 5">
    <name type="scientific">Wallemia ichthyophaga</name>
    <dbReference type="NCBI Taxonomy" id="245174"/>
    <lineage>
        <taxon>Eukaryota</taxon>
        <taxon>Fungi</taxon>
        <taxon>Dikarya</taxon>
        <taxon>Basidiomycota</taxon>
        <taxon>Wallemiomycotina</taxon>
        <taxon>Wallemiomycetes</taxon>
        <taxon>Wallemiales</taxon>
        <taxon>Wallemiaceae</taxon>
        <taxon>Wallemia</taxon>
    </lineage>
</organism>
<dbReference type="SUPFAM" id="SSF48317">
    <property type="entry name" value="Acid phosphatase/Vanadium-dependent haloperoxidase"/>
    <property type="match status" value="1"/>
</dbReference>
<feature type="transmembrane region" description="Helical" evidence="2">
    <location>
        <begin position="318"/>
        <end position="337"/>
    </location>
</feature>
<dbReference type="Pfam" id="PF04181">
    <property type="entry name" value="RPAP2_Rtr1"/>
    <property type="match status" value="1"/>
</dbReference>
<gene>
    <name evidence="4" type="ORF">E3P86_02104</name>
</gene>
<accession>A0A4V4M5K9</accession>
<reference evidence="4 5" key="1">
    <citation type="submission" date="2019-03" db="EMBL/GenBank/DDBJ databases">
        <title>Sequencing 23 genomes of Wallemia ichthyophaga.</title>
        <authorList>
            <person name="Gostincar C."/>
        </authorList>
    </citation>
    <scope>NUCLEOTIDE SEQUENCE [LARGE SCALE GENOMIC DNA]</scope>
    <source>
        <strain evidence="4 5">EXF-6200</strain>
    </source>
</reference>
<keyword evidence="2" id="KW-0472">Membrane</keyword>
<proteinExistence type="inferred from homology"/>
<dbReference type="InterPro" id="IPR038534">
    <property type="entry name" value="Rtr1/RPAP2_sf"/>
</dbReference>
<protein>
    <recommendedName>
        <fullName evidence="3">RTR1-type domain-containing protein</fullName>
    </recommendedName>
</protein>
<keyword evidence="2" id="KW-0812">Transmembrane</keyword>
<dbReference type="PROSITE" id="PS51479">
    <property type="entry name" value="ZF_RTR1"/>
    <property type="match status" value="1"/>
</dbReference>
<name>A0A4V4M5K9_WALIC</name>